<dbReference type="Proteomes" id="UP000319619">
    <property type="component" value="Unassembled WGS sequence"/>
</dbReference>
<dbReference type="InterPro" id="IPR026590">
    <property type="entry name" value="Ssirtuin_cat_dom"/>
</dbReference>
<organism evidence="6 7">
    <name type="scientific">candidate division LCP-89 bacterium B3_LCP</name>
    <dbReference type="NCBI Taxonomy" id="2012998"/>
    <lineage>
        <taxon>Bacteria</taxon>
        <taxon>Pseudomonadati</taxon>
        <taxon>Bacteria division LCP-89</taxon>
    </lineage>
</organism>
<dbReference type="InterPro" id="IPR003000">
    <property type="entry name" value="Sirtuin"/>
</dbReference>
<proteinExistence type="predicted"/>
<comment type="caution">
    <text evidence="6">The sequence shown here is derived from an EMBL/GenBank/DDBJ whole genome shotgun (WGS) entry which is preliminary data.</text>
</comment>
<evidence type="ECO:0000259" key="5">
    <source>
        <dbReference type="PROSITE" id="PS50305"/>
    </source>
</evidence>
<dbReference type="EC" id="2.3.1.286" evidence="1"/>
<dbReference type="PANTHER" id="PTHR11085:SF11">
    <property type="entry name" value="NAD-DEPENDENT PROTEIN DEACETYLASE"/>
    <property type="match status" value="1"/>
</dbReference>
<keyword evidence="3" id="KW-0520">NAD</keyword>
<evidence type="ECO:0000256" key="4">
    <source>
        <dbReference type="PROSITE-ProRule" id="PRU00236"/>
    </source>
</evidence>
<dbReference type="Gene3D" id="3.30.1600.10">
    <property type="entry name" value="SIR2/SIRT2 'Small Domain"/>
    <property type="match status" value="1"/>
</dbReference>
<keyword evidence="4" id="KW-0862">Zinc</keyword>
<dbReference type="PROSITE" id="PS50305">
    <property type="entry name" value="SIRTUIN"/>
    <property type="match status" value="1"/>
</dbReference>
<dbReference type="PANTHER" id="PTHR11085">
    <property type="entry name" value="NAD-DEPENDENT PROTEIN DEACYLASE SIRTUIN-5, MITOCHONDRIAL-RELATED"/>
    <property type="match status" value="1"/>
</dbReference>
<evidence type="ECO:0000256" key="2">
    <source>
        <dbReference type="ARBA" id="ARBA00022679"/>
    </source>
</evidence>
<gene>
    <name evidence="6" type="ORF">CEE37_10520</name>
</gene>
<dbReference type="Gene3D" id="3.40.50.1220">
    <property type="entry name" value="TPP-binding domain"/>
    <property type="match status" value="1"/>
</dbReference>
<dbReference type="EMBL" id="NJBN01000007">
    <property type="protein sequence ID" value="TKJ39704.1"/>
    <property type="molecule type" value="Genomic_DNA"/>
</dbReference>
<feature type="binding site" evidence="4">
    <location>
        <position position="152"/>
    </location>
    <ligand>
        <name>Zn(2+)</name>
        <dbReference type="ChEBI" id="CHEBI:29105"/>
    </ligand>
</feature>
<evidence type="ECO:0000313" key="7">
    <source>
        <dbReference type="Proteomes" id="UP000319619"/>
    </source>
</evidence>
<feature type="binding site" evidence="4">
    <location>
        <position position="155"/>
    </location>
    <ligand>
        <name>Zn(2+)</name>
        <dbReference type="ChEBI" id="CHEBI:29105"/>
    </ligand>
</feature>
<dbReference type="NCBIfam" id="NF001753">
    <property type="entry name" value="PRK00481.1-3"/>
    <property type="match status" value="1"/>
</dbReference>
<accession>A0A532UXN8</accession>
<dbReference type="Pfam" id="PF02146">
    <property type="entry name" value="SIR2"/>
    <property type="match status" value="1"/>
</dbReference>
<dbReference type="InterPro" id="IPR029035">
    <property type="entry name" value="DHS-like_NAD/FAD-binding_dom"/>
</dbReference>
<dbReference type="CDD" id="cd01407">
    <property type="entry name" value="SIR2-fam"/>
    <property type="match status" value="1"/>
</dbReference>
<feature type="binding site" evidence="4">
    <location>
        <position position="128"/>
    </location>
    <ligand>
        <name>Zn(2+)</name>
        <dbReference type="ChEBI" id="CHEBI:29105"/>
    </ligand>
</feature>
<reference evidence="6 7" key="1">
    <citation type="submission" date="2017-06" db="EMBL/GenBank/DDBJ databases">
        <title>Novel microbial phyla capable of carbon fixation and sulfur reduction in deep-sea sediments.</title>
        <authorList>
            <person name="Huang J."/>
            <person name="Baker B."/>
            <person name="Wang Y."/>
        </authorList>
    </citation>
    <scope>NUCLEOTIDE SEQUENCE [LARGE SCALE GENOMIC DNA]</scope>
    <source>
        <strain evidence="6">B3_LCP</strain>
    </source>
</reference>
<evidence type="ECO:0000256" key="1">
    <source>
        <dbReference type="ARBA" id="ARBA00012928"/>
    </source>
</evidence>
<dbReference type="GO" id="GO:0070403">
    <property type="term" value="F:NAD+ binding"/>
    <property type="evidence" value="ECO:0007669"/>
    <property type="project" value="InterPro"/>
</dbReference>
<dbReference type="InterPro" id="IPR026591">
    <property type="entry name" value="Sirtuin_cat_small_dom_sf"/>
</dbReference>
<feature type="domain" description="Deacetylase sirtuin-type" evidence="5">
    <location>
        <begin position="1"/>
        <end position="246"/>
    </location>
</feature>
<dbReference type="AlphaFoldDB" id="A0A532UXN8"/>
<sequence>MPSDDLSGLCEAIAKGNVVAFTGAGVSEESGIPTYRGTDGFWTKYDPDKYASIAYFEKDPSYYWSFFKDTRGPLLHDAKPNSAHIALAELEEKSKVNAVITQNIDGLHQVAGSQNVIELHGSSRAFHCMKCRKGYNLPEAEEAVEKANPPICTDCGGILRPDIVFFGEMLPPGAIEKAFDLARQCSLFLVVGSSLVVYPAAQAPVVAVEAGAELAIINVDPTPVDHLAKWIVHEKAGEVLPKLIEE</sequence>
<name>A0A532UXN8_UNCL8</name>
<dbReference type="GO" id="GO:0046872">
    <property type="term" value="F:metal ion binding"/>
    <property type="evidence" value="ECO:0007669"/>
    <property type="project" value="UniProtKB-KW"/>
</dbReference>
<feature type="active site" description="Proton acceptor" evidence="4">
    <location>
        <position position="120"/>
    </location>
</feature>
<dbReference type="InterPro" id="IPR050134">
    <property type="entry name" value="NAD-dep_sirtuin_deacylases"/>
</dbReference>
<dbReference type="SUPFAM" id="SSF52467">
    <property type="entry name" value="DHS-like NAD/FAD-binding domain"/>
    <property type="match status" value="1"/>
</dbReference>
<evidence type="ECO:0000313" key="6">
    <source>
        <dbReference type="EMBL" id="TKJ39704.1"/>
    </source>
</evidence>
<feature type="binding site" evidence="4">
    <location>
        <position position="131"/>
    </location>
    <ligand>
        <name>Zn(2+)</name>
        <dbReference type="ChEBI" id="CHEBI:29105"/>
    </ligand>
</feature>
<dbReference type="GO" id="GO:0017136">
    <property type="term" value="F:histone deacetylase activity, NAD-dependent"/>
    <property type="evidence" value="ECO:0007669"/>
    <property type="project" value="TreeGrafter"/>
</dbReference>
<evidence type="ECO:0000256" key="3">
    <source>
        <dbReference type="ARBA" id="ARBA00023027"/>
    </source>
</evidence>
<keyword evidence="4" id="KW-0479">Metal-binding</keyword>
<protein>
    <recommendedName>
        <fullName evidence="1">protein acetyllysine N-acetyltransferase</fullName>
        <ecNumber evidence="1">2.3.1.286</ecNumber>
    </recommendedName>
</protein>
<keyword evidence="2" id="KW-0808">Transferase</keyword>